<dbReference type="CDD" id="cd06171">
    <property type="entry name" value="Sigma70_r4"/>
    <property type="match status" value="1"/>
</dbReference>
<reference evidence="8 9" key="1">
    <citation type="submission" date="2020-08" db="EMBL/GenBank/DDBJ databases">
        <title>Genome sequence of Nocardioides mesophilus KACC 16243T.</title>
        <authorList>
            <person name="Hyun D.-W."/>
            <person name="Bae J.-W."/>
        </authorList>
    </citation>
    <scope>NUCLEOTIDE SEQUENCE [LARGE SCALE GENOMIC DNA]</scope>
    <source>
        <strain evidence="8 9">KACC 16243</strain>
    </source>
</reference>
<gene>
    <name evidence="8" type="ORF">H9L09_05205</name>
</gene>
<dbReference type="Pfam" id="PF08281">
    <property type="entry name" value="Sigma70_r4_2"/>
    <property type="match status" value="1"/>
</dbReference>
<dbReference type="SUPFAM" id="SSF88946">
    <property type="entry name" value="Sigma2 domain of RNA polymerase sigma factors"/>
    <property type="match status" value="1"/>
</dbReference>
<dbReference type="InterPro" id="IPR013324">
    <property type="entry name" value="RNA_pol_sigma_r3/r4-like"/>
</dbReference>
<dbReference type="GO" id="GO:0016987">
    <property type="term" value="F:sigma factor activity"/>
    <property type="evidence" value="ECO:0007669"/>
    <property type="project" value="UniProtKB-KW"/>
</dbReference>
<dbReference type="KEGG" id="nmes:H9L09_05205"/>
<feature type="domain" description="RNA polymerase sigma-70 region 2" evidence="6">
    <location>
        <begin position="18"/>
        <end position="67"/>
    </location>
</feature>
<keyword evidence="3" id="KW-0731">Sigma factor</keyword>
<dbReference type="InterPro" id="IPR007627">
    <property type="entry name" value="RNA_pol_sigma70_r2"/>
</dbReference>
<keyword evidence="9" id="KW-1185">Reference proteome</keyword>
<dbReference type="InterPro" id="IPR036388">
    <property type="entry name" value="WH-like_DNA-bd_sf"/>
</dbReference>
<dbReference type="InterPro" id="IPR013325">
    <property type="entry name" value="RNA_pol_sigma_r2"/>
</dbReference>
<evidence type="ECO:0000259" key="7">
    <source>
        <dbReference type="Pfam" id="PF08281"/>
    </source>
</evidence>
<dbReference type="GO" id="GO:0006352">
    <property type="term" value="P:DNA-templated transcription initiation"/>
    <property type="evidence" value="ECO:0007669"/>
    <property type="project" value="InterPro"/>
</dbReference>
<dbReference type="InterPro" id="IPR013249">
    <property type="entry name" value="RNA_pol_sigma70_r4_t2"/>
</dbReference>
<keyword evidence="2" id="KW-0805">Transcription regulation</keyword>
<dbReference type="EMBL" id="CP060713">
    <property type="protein sequence ID" value="QNN53806.1"/>
    <property type="molecule type" value="Genomic_DNA"/>
</dbReference>
<evidence type="ECO:0000256" key="1">
    <source>
        <dbReference type="ARBA" id="ARBA00010641"/>
    </source>
</evidence>
<evidence type="ECO:0000256" key="5">
    <source>
        <dbReference type="ARBA" id="ARBA00023163"/>
    </source>
</evidence>
<evidence type="ECO:0000313" key="9">
    <source>
        <dbReference type="Proteomes" id="UP000515947"/>
    </source>
</evidence>
<keyword evidence="5" id="KW-0804">Transcription</keyword>
<dbReference type="NCBIfam" id="TIGR02937">
    <property type="entry name" value="sigma70-ECF"/>
    <property type="match status" value="1"/>
</dbReference>
<evidence type="ECO:0000256" key="4">
    <source>
        <dbReference type="ARBA" id="ARBA00023125"/>
    </source>
</evidence>
<evidence type="ECO:0000256" key="3">
    <source>
        <dbReference type="ARBA" id="ARBA00023082"/>
    </source>
</evidence>
<dbReference type="RefSeq" id="WP_187579650.1">
    <property type="nucleotide sequence ID" value="NZ_CP060713.1"/>
</dbReference>
<evidence type="ECO:0000259" key="6">
    <source>
        <dbReference type="Pfam" id="PF04542"/>
    </source>
</evidence>
<dbReference type="Gene3D" id="1.10.1740.10">
    <property type="match status" value="1"/>
</dbReference>
<accession>A0A7G9RDY1</accession>
<dbReference type="PANTHER" id="PTHR43133:SF50">
    <property type="entry name" value="ECF RNA POLYMERASE SIGMA FACTOR SIGM"/>
    <property type="match status" value="1"/>
</dbReference>
<dbReference type="Gene3D" id="1.10.10.10">
    <property type="entry name" value="Winged helix-like DNA-binding domain superfamily/Winged helix DNA-binding domain"/>
    <property type="match status" value="1"/>
</dbReference>
<keyword evidence="4" id="KW-0238">DNA-binding</keyword>
<dbReference type="GO" id="GO:0003677">
    <property type="term" value="F:DNA binding"/>
    <property type="evidence" value="ECO:0007669"/>
    <property type="project" value="UniProtKB-KW"/>
</dbReference>
<dbReference type="InterPro" id="IPR014284">
    <property type="entry name" value="RNA_pol_sigma-70_dom"/>
</dbReference>
<dbReference type="Proteomes" id="UP000515947">
    <property type="component" value="Chromosome"/>
</dbReference>
<sequence length="170" mass="18260">MSGSPPGDLAGYAAADGQALTRFAYLLTGSAHDAQDLVQTVLLQLTKRGLDGIDNPEAFARRSLVNLHRSGGRRAAAHLRALTRSGRAPLEAPPASTVVEDRDALWGAMARLSSRQRAAVVLRYYEDCPDQQIAEVLGCRQATVRSLVARALATLRADLTWAGHEEDDDA</sequence>
<dbReference type="InterPro" id="IPR039425">
    <property type="entry name" value="RNA_pol_sigma-70-like"/>
</dbReference>
<name>A0A7G9RDY1_9ACTN</name>
<organism evidence="8 9">
    <name type="scientific">Nocardioides mesophilus</name>
    <dbReference type="NCBI Taxonomy" id="433659"/>
    <lineage>
        <taxon>Bacteria</taxon>
        <taxon>Bacillati</taxon>
        <taxon>Actinomycetota</taxon>
        <taxon>Actinomycetes</taxon>
        <taxon>Propionibacteriales</taxon>
        <taxon>Nocardioidaceae</taxon>
        <taxon>Nocardioides</taxon>
    </lineage>
</organism>
<dbReference type="SUPFAM" id="SSF88659">
    <property type="entry name" value="Sigma3 and sigma4 domains of RNA polymerase sigma factors"/>
    <property type="match status" value="1"/>
</dbReference>
<dbReference type="AlphaFoldDB" id="A0A7G9RDY1"/>
<evidence type="ECO:0000256" key="2">
    <source>
        <dbReference type="ARBA" id="ARBA00023015"/>
    </source>
</evidence>
<dbReference type="Pfam" id="PF04542">
    <property type="entry name" value="Sigma70_r2"/>
    <property type="match status" value="1"/>
</dbReference>
<evidence type="ECO:0000313" key="8">
    <source>
        <dbReference type="EMBL" id="QNN53806.1"/>
    </source>
</evidence>
<dbReference type="PANTHER" id="PTHR43133">
    <property type="entry name" value="RNA POLYMERASE ECF-TYPE SIGMA FACTO"/>
    <property type="match status" value="1"/>
</dbReference>
<proteinExistence type="inferred from homology"/>
<protein>
    <submittedName>
        <fullName evidence="8">SigE family RNA polymerase sigma factor</fullName>
    </submittedName>
</protein>
<feature type="domain" description="RNA polymerase sigma factor 70 region 4 type 2" evidence="7">
    <location>
        <begin position="103"/>
        <end position="155"/>
    </location>
</feature>
<comment type="similarity">
    <text evidence="1">Belongs to the sigma-70 factor family. ECF subfamily.</text>
</comment>